<dbReference type="Proteomes" id="UP000460298">
    <property type="component" value="Unassembled WGS sequence"/>
</dbReference>
<sequence>MPVLDFRLQCIGLPAAEFTPALLRCLTDTPVKSRLIQEIYDDDGRGTIRDFLLTEYSADVFVLELIHDRKTDAVVNFQLYQSKGNELLCRQRPWPSGQPYRLIGENIPWYTLKAGASQAGALLRFFVHEIEQCGMNGYLTPDEKALNDSRLLAIESGNDPHLVIYRYREIEYRSGYDEAMRYLDGAVKELPEFALYLKELKQTLASYREHNN</sequence>
<dbReference type="AlphaFoldDB" id="A0A833H0X3"/>
<name>A0A833H0X3_9LEPT</name>
<comment type="caution">
    <text evidence="1">The sequence shown here is derived from an EMBL/GenBank/DDBJ whole genome shotgun (WGS) entry which is preliminary data.</text>
</comment>
<reference evidence="1 2" key="1">
    <citation type="submission" date="2019-10" db="EMBL/GenBank/DDBJ databases">
        <title>Extracellular Electron Transfer in a Candidatus Methanoperedens spp. Enrichment Culture.</title>
        <authorList>
            <person name="Berger S."/>
            <person name="Rangel Shaw D."/>
            <person name="Berben T."/>
            <person name="In 'T Zandt M."/>
            <person name="Frank J."/>
            <person name="Reimann J."/>
            <person name="Jetten M.S.M."/>
            <person name="Welte C.U."/>
        </authorList>
    </citation>
    <scope>NUCLEOTIDE SEQUENCE [LARGE SCALE GENOMIC DNA]</scope>
    <source>
        <strain evidence="1">SB12</strain>
    </source>
</reference>
<gene>
    <name evidence="1" type="ORF">F9K24_11740</name>
</gene>
<proteinExistence type="predicted"/>
<organism evidence="1 2">
    <name type="scientific">Leptonema illini</name>
    <dbReference type="NCBI Taxonomy" id="183"/>
    <lineage>
        <taxon>Bacteria</taxon>
        <taxon>Pseudomonadati</taxon>
        <taxon>Spirochaetota</taxon>
        <taxon>Spirochaetia</taxon>
        <taxon>Leptospirales</taxon>
        <taxon>Leptospiraceae</taxon>
        <taxon>Leptonema</taxon>
    </lineage>
</organism>
<evidence type="ECO:0000313" key="1">
    <source>
        <dbReference type="EMBL" id="KAB2931950.1"/>
    </source>
</evidence>
<accession>A0A833H0X3</accession>
<protein>
    <submittedName>
        <fullName evidence="1">Uncharacterized protein</fullName>
    </submittedName>
</protein>
<evidence type="ECO:0000313" key="2">
    <source>
        <dbReference type="Proteomes" id="UP000460298"/>
    </source>
</evidence>
<dbReference type="EMBL" id="WBUI01000011">
    <property type="protein sequence ID" value="KAB2931950.1"/>
    <property type="molecule type" value="Genomic_DNA"/>
</dbReference>